<dbReference type="PANTHER" id="PTHR47926:SF436">
    <property type="entry name" value="PENTATRICOPEPTIDE REPEAT-CONTAINING PROTEIN ELI1, CHLOROPLASTIC-LIKE ISOFORM X2"/>
    <property type="match status" value="1"/>
</dbReference>
<dbReference type="AlphaFoldDB" id="A0ABD1LFV4"/>
<dbReference type="Pfam" id="PF01535">
    <property type="entry name" value="PPR"/>
    <property type="match status" value="1"/>
</dbReference>
<evidence type="ECO:0000313" key="5">
    <source>
        <dbReference type="Proteomes" id="UP001603857"/>
    </source>
</evidence>
<sequence>MAEMRRGQITRAPIVQPNAPPRSGLRGHHDSYYTHSKLFTQAIQLFNQMMGLHVKPDNITLMSVLFACAQLGELRQGSIVHDYITRNRIKIDYFLVIELVDLYAKYRHVETASNMFESCKDKKFFTWNAMLVGFDIHGEGAIVLEYFSKMVAEGLKPEE</sequence>
<evidence type="ECO:0000256" key="1">
    <source>
        <dbReference type="ARBA" id="ARBA00022737"/>
    </source>
</evidence>
<dbReference type="Proteomes" id="UP001603857">
    <property type="component" value="Unassembled WGS sequence"/>
</dbReference>
<comment type="caution">
    <text evidence="4">The sequence shown here is derived from an EMBL/GenBank/DDBJ whole genome shotgun (WGS) entry which is preliminary data.</text>
</comment>
<dbReference type="Gene3D" id="1.25.40.10">
    <property type="entry name" value="Tetratricopeptide repeat domain"/>
    <property type="match status" value="1"/>
</dbReference>
<gene>
    <name evidence="4" type="ORF">Fmac_026788</name>
</gene>
<keyword evidence="1" id="KW-0677">Repeat</keyword>
<evidence type="ECO:0000313" key="4">
    <source>
        <dbReference type="EMBL" id="KAL2322409.1"/>
    </source>
</evidence>
<evidence type="ECO:0000256" key="2">
    <source>
        <dbReference type="PROSITE-ProRule" id="PRU00708"/>
    </source>
</evidence>
<dbReference type="PANTHER" id="PTHR47926">
    <property type="entry name" value="PENTATRICOPEPTIDE REPEAT-CONTAINING PROTEIN"/>
    <property type="match status" value="1"/>
</dbReference>
<proteinExistence type="predicted"/>
<keyword evidence="5" id="KW-1185">Reference proteome</keyword>
<protein>
    <recommendedName>
        <fullName evidence="6">Pentatricopeptide repeat-containing protein</fullName>
    </recommendedName>
</protein>
<evidence type="ECO:0008006" key="6">
    <source>
        <dbReference type="Google" id="ProtNLM"/>
    </source>
</evidence>
<organism evidence="4 5">
    <name type="scientific">Flemingia macrophylla</name>
    <dbReference type="NCBI Taxonomy" id="520843"/>
    <lineage>
        <taxon>Eukaryota</taxon>
        <taxon>Viridiplantae</taxon>
        <taxon>Streptophyta</taxon>
        <taxon>Embryophyta</taxon>
        <taxon>Tracheophyta</taxon>
        <taxon>Spermatophyta</taxon>
        <taxon>Magnoliopsida</taxon>
        <taxon>eudicotyledons</taxon>
        <taxon>Gunneridae</taxon>
        <taxon>Pentapetalae</taxon>
        <taxon>rosids</taxon>
        <taxon>fabids</taxon>
        <taxon>Fabales</taxon>
        <taxon>Fabaceae</taxon>
        <taxon>Papilionoideae</taxon>
        <taxon>50 kb inversion clade</taxon>
        <taxon>NPAAA clade</taxon>
        <taxon>indigoferoid/millettioid clade</taxon>
        <taxon>Phaseoleae</taxon>
        <taxon>Flemingia</taxon>
    </lineage>
</organism>
<accession>A0ABD1LFV4</accession>
<feature type="region of interest" description="Disordered" evidence="3">
    <location>
        <begin position="1"/>
        <end position="26"/>
    </location>
</feature>
<reference evidence="4 5" key="1">
    <citation type="submission" date="2024-08" db="EMBL/GenBank/DDBJ databases">
        <title>Insights into the chromosomal genome structure of Flemingia macrophylla.</title>
        <authorList>
            <person name="Ding Y."/>
            <person name="Zhao Y."/>
            <person name="Bi W."/>
            <person name="Wu M."/>
            <person name="Zhao G."/>
            <person name="Gong Y."/>
            <person name="Li W."/>
            <person name="Zhang P."/>
        </authorList>
    </citation>
    <scope>NUCLEOTIDE SEQUENCE [LARGE SCALE GENOMIC DNA]</scope>
    <source>
        <strain evidence="4">DYQJB</strain>
        <tissue evidence="4">Leaf</tissue>
    </source>
</reference>
<dbReference type="InterPro" id="IPR002885">
    <property type="entry name" value="PPR_rpt"/>
</dbReference>
<dbReference type="EMBL" id="JBGMDY010000009">
    <property type="protein sequence ID" value="KAL2322409.1"/>
    <property type="molecule type" value="Genomic_DNA"/>
</dbReference>
<dbReference type="InterPro" id="IPR011990">
    <property type="entry name" value="TPR-like_helical_dom_sf"/>
</dbReference>
<evidence type="ECO:0000256" key="3">
    <source>
        <dbReference type="SAM" id="MobiDB-lite"/>
    </source>
</evidence>
<dbReference type="InterPro" id="IPR046960">
    <property type="entry name" value="PPR_At4g14850-like_plant"/>
</dbReference>
<dbReference type="PROSITE" id="PS51375">
    <property type="entry name" value="PPR"/>
    <property type="match status" value="1"/>
</dbReference>
<name>A0ABD1LFV4_9FABA</name>
<feature type="repeat" description="PPR" evidence="2">
    <location>
        <begin position="123"/>
        <end position="157"/>
    </location>
</feature>